<feature type="signal peptide" evidence="4">
    <location>
        <begin position="1"/>
        <end position="22"/>
    </location>
</feature>
<accession>A0A7X3LQV1</accession>
<dbReference type="Gene3D" id="2.40.128.30">
    <property type="entry name" value="Avidin-like"/>
    <property type="match status" value="1"/>
</dbReference>
<evidence type="ECO:0000256" key="1">
    <source>
        <dbReference type="ARBA" id="ARBA00004613"/>
    </source>
</evidence>
<dbReference type="GO" id="GO:0009374">
    <property type="term" value="F:biotin binding"/>
    <property type="evidence" value="ECO:0007669"/>
    <property type="project" value="InterPro"/>
</dbReference>
<evidence type="ECO:0000313" key="5">
    <source>
        <dbReference type="EMBL" id="MXN63414.1"/>
    </source>
</evidence>
<dbReference type="InterPro" id="IPR036896">
    <property type="entry name" value="Avidin-like_sf"/>
</dbReference>
<dbReference type="Proteomes" id="UP000433101">
    <property type="component" value="Unassembled WGS sequence"/>
</dbReference>
<dbReference type="Pfam" id="PF01382">
    <property type="entry name" value="Avidin"/>
    <property type="match status" value="1"/>
</dbReference>
<dbReference type="AlphaFoldDB" id="A0A7X3LQV1"/>
<comment type="caution">
    <text evidence="5">The sequence shown here is derived from an EMBL/GenBank/DDBJ whole genome shotgun (WGS) entry which is preliminary data.</text>
</comment>
<evidence type="ECO:0000313" key="6">
    <source>
        <dbReference type="Proteomes" id="UP000433101"/>
    </source>
</evidence>
<gene>
    <name evidence="5" type="ORF">GR183_00725</name>
</gene>
<protein>
    <recommendedName>
        <fullName evidence="7">Avidin family protein</fullName>
    </recommendedName>
</protein>
<keyword evidence="3 4" id="KW-0732">Signal</keyword>
<keyword evidence="6" id="KW-1185">Reference proteome</keyword>
<comment type="subcellular location">
    <subcellularLocation>
        <location evidence="1">Secreted</location>
    </subcellularLocation>
</comment>
<keyword evidence="2" id="KW-0964">Secreted</keyword>
<organism evidence="5 6">
    <name type="scientific">Stappia sediminis</name>
    <dbReference type="NCBI Taxonomy" id="2692190"/>
    <lineage>
        <taxon>Bacteria</taxon>
        <taxon>Pseudomonadati</taxon>
        <taxon>Pseudomonadota</taxon>
        <taxon>Alphaproteobacteria</taxon>
        <taxon>Hyphomicrobiales</taxon>
        <taxon>Stappiaceae</taxon>
        <taxon>Stappia</taxon>
    </lineage>
</organism>
<evidence type="ECO:0000256" key="4">
    <source>
        <dbReference type="SAM" id="SignalP"/>
    </source>
</evidence>
<dbReference type="PROSITE" id="PS51326">
    <property type="entry name" value="AVIDIN_2"/>
    <property type="match status" value="1"/>
</dbReference>
<evidence type="ECO:0000256" key="3">
    <source>
        <dbReference type="ARBA" id="ARBA00022729"/>
    </source>
</evidence>
<reference evidence="5 6" key="1">
    <citation type="submission" date="2019-12" db="EMBL/GenBank/DDBJ databases">
        <authorList>
            <person name="Li M."/>
        </authorList>
    </citation>
    <scope>NUCLEOTIDE SEQUENCE [LARGE SCALE GENOMIC DNA]</scope>
    <source>
        <strain evidence="5 6">GBMRC 2046</strain>
    </source>
</reference>
<proteinExistence type="predicted"/>
<dbReference type="RefSeq" id="WP_160773672.1">
    <property type="nucleotide sequence ID" value="NZ_WUMV01000001.1"/>
</dbReference>
<dbReference type="EMBL" id="WUMV01000001">
    <property type="protein sequence ID" value="MXN63414.1"/>
    <property type="molecule type" value="Genomic_DNA"/>
</dbReference>
<dbReference type="GO" id="GO:0005576">
    <property type="term" value="C:extracellular region"/>
    <property type="evidence" value="ECO:0007669"/>
    <property type="project" value="UniProtKB-SubCell"/>
</dbReference>
<name>A0A7X3LQV1_9HYPH</name>
<dbReference type="InterPro" id="IPR005468">
    <property type="entry name" value="Avidin/str"/>
</dbReference>
<sequence>MSRLSGFVLALVFFCVSSVAMADGASLTALSVWENQRGSKLTIETIDPTTGVLTGNYINNAAGYGCIGSPYRVVGYVYGNLIGWSVRWSNAHEDCQSITSWTGYYQNGTITTQWELVYGTQINDGADMFTSVAKRELQGLKLAQ</sequence>
<evidence type="ECO:0000256" key="2">
    <source>
        <dbReference type="ARBA" id="ARBA00022525"/>
    </source>
</evidence>
<dbReference type="SUPFAM" id="SSF50876">
    <property type="entry name" value="Avidin/streptavidin"/>
    <property type="match status" value="1"/>
</dbReference>
<feature type="chain" id="PRO_5031519238" description="Avidin family protein" evidence="4">
    <location>
        <begin position="23"/>
        <end position="144"/>
    </location>
</feature>
<evidence type="ECO:0008006" key="7">
    <source>
        <dbReference type="Google" id="ProtNLM"/>
    </source>
</evidence>